<dbReference type="Proteomes" id="UP000309997">
    <property type="component" value="Unassembled WGS sequence"/>
</dbReference>
<reference evidence="1 2" key="1">
    <citation type="journal article" date="2024" name="Plant Biotechnol. J.">
        <title>Genome and CRISPR/Cas9 system of a widespread forest tree (Populus alba) in the world.</title>
        <authorList>
            <person name="Liu Y.J."/>
            <person name="Jiang P.F."/>
            <person name="Han X.M."/>
            <person name="Li X.Y."/>
            <person name="Wang H.M."/>
            <person name="Wang Y.J."/>
            <person name="Wang X.X."/>
            <person name="Zeng Q.Y."/>
        </authorList>
    </citation>
    <scope>NUCLEOTIDE SEQUENCE [LARGE SCALE GENOMIC DNA]</scope>
    <source>
        <strain evidence="2">cv. PAL-ZL1</strain>
    </source>
</reference>
<sequence>MAAAAAALSKCSFLPTITCMKPNPKRKPINPLLFPNSYQPISFSITNPRLGISHTEAILPKRSRRLFVVSGLVDGNSETCPEVESNDLNESATIDIKLPRRSLLVQFTCNECGERSQRLINRLAYERGLVFVQGVRGAVSSDAVVTVGGAGGLGGFGAGAGAGAGEGTNDGEGAGGGIAGAGTGAGGGVAGAGAGTSLAGDGAGGGVAGAGGGVAGAGDTCGGGKEGGGVAGGGIGVAAGELCGGGTTGVVAGATLGDGDDIGVVAGGGVTALAGDCVGVVGVVVGGGGVVVGVDGDAAGVWASVIASGKLRQAKMRAQSTEAI</sequence>
<dbReference type="EMBL" id="RCHU02000010">
    <property type="protein sequence ID" value="KAL3578564.1"/>
    <property type="molecule type" value="Genomic_DNA"/>
</dbReference>
<name>A0ACC4BJ28_POPAL</name>
<gene>
    <name evidence="1" type="ORF">D5086_020068</name>
</gene>
<evidence type="ECO:0000313" key="2">
    <source>
        <dbReference type="Proteomes" id="UP000309997"/>
    </source>
</evidence>
<protein>
    <submittedName>
        <fullName evidence="1">Uncharacterized protein</fullName>
    </submittedName>
</protein>
<organism evidence="1 2">
    <name type="scientific">Populus alba</name>
    <name type="common">White poplar</name>
    <dbReference type="NCBI Taxonomy" id="43335"/>
    <lineage>
        <taxon>Eukaryota</taxon>
        <taxon>Viridiplantae</taxon>
        <taxon>Streptophyta</taxon>
        <taxon>Embryophyta</taxon>
        <taxon>Tracheophyta</taxon>
        <taxon>Spermatophyta</taxon>
        <taxon>Magnoliopsida</taxon>
        <taxon>eudicotyledons</taxon>
        <taxon>Gunneridae</taxon>
        <taxon>Pentapetalae</taxon>
        <taxon>rosids</taxon>
        <taxon>fabids</taxon>
        <taxon>Malpighiales</taxon>
        <taxon>Salicaceae</taxon>
        <taxon>Saliceae</taxon>
        <taxon>Populus</taxon>
    </lineage>
</organism>
<comment type="caution">
    <text evidence="1">The sequence shown here is derived from an EMBL/GenBank/DDBJ whole genome shotgun (WGS) entry which is preliminary data.</text>
</comment>
<evidence type="ECO:0000313" key="1">
    <source>
        <dbReference type="EMBL" id="KAL3578564.1"/>
    </source>
</evidence>
<keyword evidence="2" id="KW-1185">Reference proteome</keyword>
<proteinExistence type="predicted"/>
<accession>A0ACC4BJ28</accession>